<keyword evidence="3" id="KW-1185">Reference proteome</keyword>
<sequence>MFPRGSEGSSQGELSTIQMQALTSHLEKLFDRKLEEIHKCMDQMGNQIVNRQTTPYNSRRDKQSNEEDESQFEEEDNEEEQPRRRKPNQIIKGDIEIEERMIMEELKLKSLHFKAKVILKHTWNQNFSCQIYLEGKKVKLAALEFIDYVLVWWDQMQRERVRYEERLVRTWEEMKAIIRRRFVLSYFHR</sequence>
<feature type="non-terminal residue" evidence="2">
    <location>
        <position position="1"/>
    </location>
</feature>
<feature type="region of interest" description="Disordered" evidence="1">
    <location>
        <begin position="45"/>
        <end position="88"/>
    </location>
</feature>
<organism evidence="2 3">
    <name type="scientific">Mucuna pruriens</name>
    <name type="common">Velvet bean</name>
    <name type="synonym">Dolichos pruriens</name>
    <dbReference type="NCBI Taxonomy" id="157652"/>
    <lineage>
        <taxon>Eukaryota</taxon>
        <taxon>Viridiplantae</taxon>
        <taxon>Streptophyta</taxon>
        <taxon>Embryophyta</taxon>
        <taxon>Tracheophyta</taxon>
        <taxon>Spermatophyta</taxon>
        <taxon>Magnoliopsida</taxon>
        <taxon>eudicotyledons</taxon>
        <taxon>Gunneridae</taxon>
        <taxon>Pentapetalae</taxon>
        <taxon>rosids</taxon>
        <taxon>fabids</taxon>
        <taxon>Fabales</taxon>
        <taxon>Fabaceae</taxon>
        <taxon>Papilionoideae</taxon>
        <taxon>50 kb inversion clade</taxon>
        <taxon>NPAAA clade</taxon>
        <taxon>indigoferoid/millettioid clade</taxon>
        <taxon>Phaseoleae</taxon>
        <taxon>Mucuna</taxon>
    </lineage>
</organism>
<dbReference type="EMBL" id="QJKJ01002127">
    <property type="protein sequence ID" value="RDY04211.1"/>
    <property type="molecule type" value="Genomic_DNA"/>
</dbReference>
<reference evidence="2" key="1">
    <citation type="submission" date="2018-05" db="EMBL/GenBank/DDBJ databases">
        <title>Draft genome of Mucuna pruriens seed.</title>
        <authorList>
            <person name="Nnadi N.E."/>
            <person name="Vos R."/>
            <person name="Hasami M.H."/>
            <person name="Devisetty U.K."/>
            <person name="Aguiy J.C."/>
        </authorList>
    </citation>
    <scope>NUCLEOTIDE SEQUENCE [LARGE SCALE GENOMIC DNA]</scope>
    <source>
        <strain evidence="2">JCA_2017</strain>
    </source>
</reference>
<dbReference type="AlphaFoldDB" id="A0A371HN29"/>
<accession>A0A371HN29</accession>
<evidence type="ECO:0000313" key="3">
    <source>
        <dbReference type="Proteomes" id="UP000257109"/>
    </source>
</evidence>
<dbReference type="Proteomes" id="UP000257109">
    <property type="component" value="Unassembled WGS sequence"/>
</dbReference>
<evidence type="ECO:0000313" key="2">
    <source>
        <dbReference type="EMBL" id="RDY04211.1"/>
    </source>
</evidence>
<comment type="caution">
    <text evidence="2">The sequence shown here is derived from an EMBL/GenBank/DDBJ whole genome shotgun (WGS) entry which is preliminary data.</text>
</comment>
<protein>
    <recommendedName>
        <fullName evidence="4">Retrotransposon gag domain-containing protein</fullName>
    </recommendedName>
</protein>
<evidence type="ECO:0000256" key="1">
    <source>
        <dbReference type="SAM" id="MobiDB-lite"/>
    </source>
</evidence>
<feature type="compositionally biased region" description="Acidic residues" evidence="1">
    <location>
        <begin position="66"/>
        <end position="79"/>
    </location>
</feature>
<evidence type="ECO:0008006" key="4">
    <source>
        <dbReference type="Google" id="ProtNLM"/>
    </source>
</evidence>
<gene>
    <name evidence="2" type="ORF">CR513_12107</name>
</gene>
<proteinExistence type="predicted"/>
<name>A0A371HN29_MUCPR</name>
<dbReference type="OrthoDB" id="1731207at2759"/>
<feature type="compositionally biased region" description="Polar residues" evidence="1">
    <location>
        <begin position="45"/>
        <end position="57"/>
    </location>
</feature>